<dbReference type="RefSeq" id="WP_107289098.1">
    <property type="nucleotide sequence ID" value="NZ_PYNF01000003.1"/>
</dbReference>
<name>A0A2T3KL71_9GAMM</name>
<proteinExistence type="predicted"/>
<organism evidence="1 2">
    <name type="scientific">Photobacterium kishitanii</name>
    <dbReference type="NCBI Taxonomy" id="318456"/>
    <lineage>
        <taxon>Bacteria</taxon>
        <taxon>Pseudomonadati</taxon>
        <taxon>Pseudomonadota</taxon>
        <taxon>Gammaproteobacteria</taxon>
        <taxon>Vibrionales</taxon>
        <taxon>Vibrionaceae</taxon>
        <taxon>Photobacterium</taxon>
    </lineage>
</organism>
<gene>
    <name evidence="1" type="ORF">C9J27_04870</name>
</gene>
<dbReference type="EMBL" id="PYNF01000003">
    <property type="protein sequence ID" value="PSV00468.1"/>
    <property type="molecule type" value="Genomic_DNA"/>
</dbReference>
<comment type="caution">
    <text evidence="1">The sequence shown here is derived from an EMBL/GenBank/DDBJ whole genome shotgun (WGS) entry which is preliminary data.</text>
</comment>
<dbReference type="AlphaFoldDB" id="A0A2T3KL71"/>
<dbReference type="Proteomes" id="UP000241426">
    <property type="component" value="Unassembled WGS sequence"/>
</dbReference>
<sequence length="110" mass="12567">MKISKVFYVEKWTYLRYGENPTYSVSIQSSSDEASNVLDTEVKASEVTTKLNKGNVVVGLAYSIETLLSDEFRDQNPNVYNHFMSYLHEVIAKRGEVTKTITINITDKYT</sequence>
<evidence type="ECO:0000313" key="1">
    <source>
        <dbReference type="EMBL" id="PSV00468.1"/>
    </source>
</evidence>
<accession>A0A2T3KL71</accession>
<protein>
    <submittedName>
        <fullName evidence="1">Uncharacterized protein</fullName>
    </submittedName>
</protein>
<evidence type="ECO:0000313" key="2">
    <source>
        <dbReference type="Proteomes" id="UP000241426"/>
    </source>
</evidence>
<reference evidence="1 2" key="1">
    <citation type="submission" date="2018-01" db="EMBL/GenBank/DDBJ databases">
        <title>Whole genome sequencing of Histamine producing bacteria.</title>
        <authorList>
            <person name="Butler K."/>
        </authorList>
    </citation>
    <scope>NUCLEOTIDE SEQUENCE [LARGE SCALE GENOMIC DNA]</scope>
    <source>
        <strain evidence="1 2">FS-7.2</strain>
    </source>
</reference>